<evidence type="ECO:0000313" key="1">
    <source>
        <dbReference type="EMBL" id="EHH11998.1"/>
    </source>
</evidence>
<organism evidence="1 2">
    <name type="scientific">Mesorhizobium amorphae CCNWGS0123</name>
    <dbReference type="NCBI Taxonomy" id="1082933"/>
    <lineage>
        <taxon>Bacteria</taxon>
        <taxon>Pseudomonadati</taxon>
        <taxon>Pseudomonadota</taxon>
        <taxon>Alphaproteobacteria</taxon>
        <taxon>Hyphomicrobiales</taxon>
        <taxon>Phyllobacteriaceae</taxon>
        <taxon>Mesorhizobium</taxon>
    </lineage>
</organism>
<dbReference type="RefSeq" id="WP_006201718.1">
    <property type="nucleotide sequence ID" value="NZ_AGSN01000090.1"/>
</dbReference>
<gene>
    <name evidence="1" type="ORF">MEA186_11001</name>
</gene>
<dbReference type="AlphaFoldDB" id="G6Y8D3"/>
<evidence type="ECO:0000313" key="2">
    <source>
        <dbReference type="Proteomes" id="UP000002949"/>
    </source>
</evidence>
<reference evidence="1 2" key="1">
    <citation type="journal article" date="2012" name="J. Bacteriol.">
        <title>Draft Genome Sequence of Plant Growth-Promoting Rhizobium Mesorhizobium amorphae, Isolated from Zinc-Lead Mine Tailings.</title>
        <authorList>
            <person name="Hao X."/>
            <person name="Lin Y."/>
            <person name="Johnstone L."/>
            <person name="Baltrus D.A."/>
            <person name="Miller S.J."/>
            <person name="Wei G."/>
            <person name="Rensing C."/>
        </authorList>
    </citation>
    <scope>NUCLEOTIDE SEQUENCE [LARGE SCALE GENOMIC DNA]</scope>
    <source>
        <strain evidence="1 2">CCNWGS0123</strain>
    </source>
</reference>
<proteinExistence type="predicted"/>
<dbReference type="KEGG" id="mamo:A6B35_32370"/>
<accession>G6Y8D3</accession>
<dbReference type="Proteomes" id="UP000002949">
    <property type="component" value="Unassembled WGS sequence"/>
</dbReference>
<dbReference type="KEGG" id="mamo:A6B35_29635"/>
<keyword evidence="2" id="KW-1185">Reference proteome</keyword>
<dbReference type="EMBL" id="AGSN01000090">
    <property type="protein sequence ID" value="EHH11998.1"/>
    <property type="molecule type" value="Genomic_DNA"/>
</dbReference>
<protein>
    <submittedName>
        <fullName evidence="1">Uncharacterized protein</fullName>
    </submittedName>
</protein>
<name>G6Y8D3_9HYPH</name>
<sequence>MIFFEEEFDFLDALIGEGQDPVVIVGAVHPDDAVLGLETEGQVLDERFADAEVPGDNSTV</sequence>